<dbReference type="EMBL" id="MH795131">
    <property type="protein sequence ID" value="AYO28498.1"/>
    <property type="molecule type" value="Genomic_DNA"/>
</dbReference>
<proteinExistence type="predicted"/>
<accession>A0A3G2QZC8</accession>
<name>A0A3G2QZC8_9STRA</name>
<reference evidence="1" key="1">
    <citation type="submission" date="2018-08" db="EMBL/GenBank/DDBJ databases">
        <title>Comparative Plastid Genomics of Synurophyceae: Evolutionary Evidence of Lateral Gene Transfer and Inverted Repeat Dynamics.</title>
        <authorList>
            <person name="Kim J.I."/>
            <person name="Shin H."/>
            <person name="Skaloud P."/>
            <person name="Jung J."/>
            <person name="Yoon H.S."/>
            <person name="Archibald J.M."/>
            <person name="Shin W."/>
        </authorList>
    </citation>
    <scope>NUCLEOTIDE SEQUENCE</scope>
    <source>
        <strain evidence="1">CCMP1782</strain>
    </source>
</reference>
<dbReference type="RefSeq" id="YP_009545344.1">
    <property type="nucleotide sequence ID" value="NC_040135.1"/>
</dbReference>
<dbReference type="GeneID" id="38571848"/>
<evidence type="ECO:0000313" key="1">
    <source>
        <dbReference type="EMBL" id="AYO28498.1"/>
    </source>
</evidence>
<protein>
    <submittedName>
        <fullName evidence="1">ClpN</fullName>
    </submittedName>
</protein>
<keyword evidence="1" id="KW-0934">Plastid</keyword>
<gene>
    <name evidence="1" type="primary">clpN</name>
</gene>
<organism evidence="1">
    <name type="scientific">Mallomonas splendens</name>
    <dbReference type="NCBI Taxonomy" id="52552"/>
    <lineage>
        <taxon>Eukaryota</taxon>
        <taxon>Sar</taxon>
        <taxon>Stramenopiles</taxon>
        <taxon>Ochrophyta</taxon>
        <taxon>Synurophyceae</taxon>
        <taxon>Synurales</taxon>
        <taxon>Mallomonadaceae</taxon>
        <taxon>Mallomonas</taxon>
    </lineage>
</organism>
<dbReference type="AlphaFoldDB" id="A0A3G2QZC8"/>
<geneLocation type="plastid" evidence="1"/>
<sequence>MIQKITKFFKTIFFENKDFSISNLKNDEKTLSPKYFKNYIDPTKTKEEKIKLEKRRRSQGYLALDYLLNLTTYFDFYSFDAFQIVTLGKEYSAFLKTEYLSSDFLLYSFFSTNSSLLEILKDFSIFPEDPKKELKEKEISIPNFFNFLSLKEKEIEPVSEISFSRETFDIFEKSIENALNRFKTPVVSTEILFITMMEQENSKVQNLIQSFLNSETDWYLLRYKLIKRLHRFEAFIRTEIPINQHYFAYLLKIQLSDLEFEQLVETNQLLPAISIFRNEIISETININIHEIIEKEIMFSLKNFLTDENPRTYY</sequence>